<evidence type="ECO:0000256" key="1">
    <source>
        <dbReference type="ARBA" id="ARBA00022714"/>
    </source>
</evidence>
<dbReference type="CDD" id="cd03529">
    <property type="entry name" value="Rieske_NirD"/>
    <property type="match status" value="1"/>
</dbReference>
<evidence type="ECO:0000256" key="3">
    <source>
        <dbReference type="ARBA" id="ARBA00023002"/>
    </source>
</evidence>
<keyword evidence="6" id="KW-0534">Nitrate assimilation</keyword>
<dbReference type="PANTHER" id="PTHR40562:SF1">
    <property type="entry name" value="NITRITE REDUCTASE (NADH) SMALL SUBUNIT"/>
    <property type="match status" value="1"/>
</dbReference>
<name>A0A5R9B8T2_9MICC</name>
<dbReference type="GO" id="GO:0042128">
    <property type="term" value="P:nitrate assimilation"/>
    <property type="evidence" value="ECO:0007669"/>
    <property type="project" value="UniProtKB-KW"/>
</dbReference>
<keyword evidence="5" id="KW-0411">Iron-sulfur</keyword>
<dbReference type="InterPro" id="IPR017881">
    <property type="entry name" value="NirD"/>
</dbReference>
<dbReference type="PROSITE" id="PS51296">
    <property type="entry name" value="RIESKE"/>
    <property type="match status" value="1"/>
</dbReference>
<reference evidence="8 9" key="1">
    <citation type="submission" date="2019-05" db="EMBL/GenBank/DDBJ databases">
        <title>Nesterenkonia sp. GY074 isolated from the Southern Atlantic Ocean.</title>
        <authorList>
            <person name="Zhang G."/>
        </authorList>
    </citation>
    <scope>NUCLEOTIDE SEQUENCE [LARGE SCALE GENOMIC DNA]</scope>
    <source>
        <strain evidence="8 9">GY074</strain>
    </source>
</reference>
<evidence type="ECO:0000313" key="8">
    <source>
        <dbReference type="EMBL" id="TLP94582.1"/>
    </source>
</evidence>
<keyword evidence="4" id="KW-0408">Iron</keyword>
<evidence type="ECO:0000256" key="5">
    <source>
        <dbReference type="ARBA" id="ARBA00023014"/>
    </source>
</evidence>
<gene>
    <name evidence="8" type="primary">nirD</name>
    <name evidence="8" type="ORF">FEF26_11700</name>
</gene>
<proteinExistence type="predicted"/>
<accession>A0A5R9B8T2</accession>
<dbReference type="InterPro" id="IPR036922">
    <property type="entry name" value="Rieske_2Fe-2S_sf"/>
</dbReference>
<organism evidence="8 9">
    <name type="scientific">Nesterenkonia salmonea</name>
    <dbReference type="NCBI Taxonomy" id="1804987"/>
    <lineage>
        <taxon>Bacteria</taxon>
        <taxon>Bacillati</taxon>
        <taxon>Actinomycetota</taxon>
        <taxon>Actinomycetes</taxon>
        <taxon>Micrococcales</taxon>
        <taxon>Micrococcaceae</taxon>
        <taxon>Nesterenkonia</taxon>
    </lineage>
</organism>
<dbReference type="GO" id="GO:0051537">
    <property type="term" value="F:2 iron, 2 sulfur cluster binding"/>
    <property type="evidence" value="ECO:0007669"/>
    <property type="project" value="UniProtKB-KW"/>
</dbReference>
<dbReference type="GO" id="GO:0004497">
    <property type="term" value="F:monooxygenase activity"/>
    <property type="evidence" value="ECO:0007669"/>
    <property type="project" value="UniProtKB-ARBA"/>
</dbReference>
<keyword evidence="2" id="KW-0479">Metal-binding</keyword>
<dbReference type="PANTHER" id="PTHR40562">
    <property type="match status" value="1"/>
</dbReference>
<dbReference type="OrthoDB" id="3213360at2"/>
<dbReference type="Pfam" id="PF13806">
    <property type="entry name" value="Rieske_2"/>
    <property type="match status" value="1"/>
</dbReference>
<protein>
    <submittedName>
        <fullName evidence="8">Nitrite reductase small subunit NirD</fullName>
    </submittedName>
</protein>
<keyword evidence="1" id="KW-0001">2Fe-2S</keyword>
<evidence type="ECO:0000259" key="7">
    <source>
        <dbReference type="PROSITE" id="PS51296"/>
    </source>
</evidence>
<sequence length="124" mass="13442">MATQVLDQVIASSDQDFSGQWRTVCPLDELEPFWGEAALLSGVQIALVRLPKDHVCAVDHWDPRAQANVMARGIVGSSKGKTTLASPIYKQVYDLKTGECLSEPGPALTSYPTKVVNGQVLVFL</sequence>
<evidence type="ECO:0000256" key="4">
    <source>
        <dbReference type="ARBA" id="ARBA00023004"/>
    </source>
</evidence>
<dbReference type="InterPro" id="IPR017941">
    <property type="entry name" value="Rieske_2Fe-2S"/>
</dbReference>
<dbReference type="SUPFAM" id="SSF50022">
    <property type="entry name" value="ISP domain"/>
    <property type="match status" value="1"/>
</dbReference>
<dbReference type="RefSeq" id="WP_138253720.1">
    <property type="nucleotide sequence ID" value="NZ_VAVZ01000033.1"/>
</dbReference>
<keyword evidence="9" id="KW-1185">Reference proteome</keyword>
<dbReference type="InterPro" id="IPR012748">
    <property type="entry name" value="Rieske-like_NirD"/>
</dbReference>
<dbReference type="Gene3D" id="2.102.10.10">
    <property type="entry name" value="Rieske [2Fe-2S] iron-sulphur domain"/>
    <property type="match status" value="1"/>
</dbReference>
<dbReference type="NCBIfam" id="TIGR02378">
    <property type="entry name" value="nirD_assim_sml"/>
    <property type="match status" value="1"/>
</dbReference>
<dbReference type="Proteomes" id="UP000310458">
    <property type="component" value="Unassembled WGS sequence"/>
</dbReference>
<dbReference type="GO" id="GO:0016705">
    <property type="term" value="F:oxidoreductase activity, acting on paired donors, with incorporation or reduction of molecular oxygen"/>
    <property type="evidence" value="ECO:0007669"/>
    <property type="project" value="UniProtKB-ARBA"/>
</dbReference>
<dbReference type="GO" id="GO:0008942">
    <property type="term" value="F:nitrite reductase [NAD(P)H] activity"/>
    <property type="evidence" value="ECO:0007669"/>
    <property type="project" value="InterPro"/>
</dbReference>
<dbReference type="GO" id="GO:0046872">
    <property type="term" value="F:metal ion binding"/>
    <property type="evidence" value="ECO:0007669"/>
    <property type="project" value="UniProtKB-KW"/>
</dbReference>
<dbReference type="PROSITE" id="PS51300">
    <property type="entry name" value="NIRD"/>
    <property type="match status" value="1"/>
</dbReference>
<evidence type="ECO:0000256" key="2">
    <source>
        <dbReference type="ARBA" id="ARBA00022723"/>
    </source>
</evidence>
<keyword evidence="3" id="KW-0560">Oxidoreductase</keyword>
<evidence type="ECO:0000313" key="9">
    <source>
        <dbReference type="Proteomes" id="UP000310458"/>
    </source>
</evidence>
<dbReference type="EMBL" id="VAVZ01000033">
    <property type="protein sequence ID" value="TLP94582.1"/>
    <property type="molecule type" value="Genomic_DNA"/>
</dbReference>
<dbReference type="AlphaFoldDB" id="A0A5R9B8T2"/>
<comment type="caution">
    <text evidence="8">The sequence shown here is derived from an EMBL/GenBank/DDBJ whole genome shotgun (WGS) entry which is preliminary data.</text>
</comment>
<evidence type="ECO:0000256" key="6">
    <source>
        <dbReference type="ARBA" id="ARBA00023063"/>
    </source>
</evidence>
<feature type="domain" description="Rieske" evidence="7">
    <location>
        <begin position="22"/>
        <end position="122"/>
    </location>
</feature>